<dbReference type="Proteomes" id="UP000235786">
    <property type="component" value="Unassembled WGS sequence"/>
</dbReference>
<accession>A0A2J6S6A3</accession>
<reference evidence="1 2" key="1">
    <citation type="submission" date="2016-04" db="EMBL/GenBank/DDBJ databases">
        <title>A degradative enzymes factory behind the ericoid mycorrhizal symbiosis.</title>
        <authorList>
            <consortium name="DOE Joint Genome Institute"/>
            <person name="Martino E."/>
            <person name="Morin E."/>
            <person name="Grelet G."/>
            <person name="Kuo A."/>
            <person name="Kohler A."/>
            <person name="Daghino S."/>
            <person name="Barry K."/>
            <person name="Choi C."/>
            <person name="Cichocki N."/>
            <person name="Clum A."/>
            <person name="Copeland A."/>
            <person name="Hainaut M."/>
            <person name="Haridas S."/>
            <person name="Labutti K."/>
            <person name="Lindquist E."/>
            <person name="Lipzen A."/>
            <person name="Khouja H.-R."/>
            <person name="Murat C."/>
            <person name="Ohm R."/>
            <person name="Olson A."/>
            <person name="Spatafora J."/>
            <person name="Veneault-Fourrey C."/>
            <person name="Henrissat B."/>
            <person name="Grigoriev I."/>
            <person name="Martin F."/>
            <person name="Perotto S."/>
        </authorList>
    </citation>
    <scope>NUCLEOTIDE SEQUENCE [LARGE SCALE GENOMIC DNA]</scope>
    <source>
        <strain evidence="1 2">F</strain>
    </source>
</reference>
<dbReference type="AlphaFoldDB" id="A0A2J6S6A3"/>
<dbReference type="OrthoDB" id="10577287at2759"/>
<gene>
    <name evidence="1" type="ORF">L207DRAFT_577168</name>
</gene>
<organism evidence="1 2">
    <name type="scientific">Hyaloscypha variabilis (strain UAMH 11265 / GT02V1 / F)</name>
    <name type="common">Meliniomyces variabilis</name>
    <dbReference type="NCBI Taxonomy" id="1149755"/>
    <lineage>
        <taxon>Eukaryota</taxon>
        <taxon>Fungi</taxon>
        <taxon>Dikarya</taxon>
        <taxon>Ascomycota</taxon>
        <taxon>Pezizomycotina</taxon>
        <taxon>Leotiomycetes</taxon>
        <taxon>Helotiales</taxon>
        <taxon>Hyaloscyphaceae</taxon>
        <taxon>Hyaloscypha</taxon>
        <taxon>Hyaloscypha variabilis</taxon>
    </lineage>
</organism>
<dbReference type="EMBL" id="KZ613939">
    <property type="protein sequence ID" value="PMD46301.1"/>
    <property type="molecule type" value="Genomic_DNA"/>
</dbReference>
<protein>
    <submittedName>
        <fullName evidence="1">Uncharacterized protein</fullName>
    </submittedName>
</protein>
<keyword evidence="2" id="KW-1185">Reference proteome</keyword>
<sequence>MCKKTTTTFTLCTCRIPSIESCPRCPETGYKHCIDYVSEEEKEKGVCVGLGTCPEKVVNVVVVEAKESEKVEAKDEGVEKRDGAVEKRDEVVEEKRDEVVGLGNSDWVEIFGLVEMSEMGEFVG</sequence>
<evidence type="ECO:0000313" key="1">
    <source>
        <dbReference type="EMBL" id="PMD46301.1"/>
    </source>
</evidence>
<evidence type="ECO:0000313" key="2">
    <source>
        <dbReference type="Proteomes" id="UP000235786"/>
    </source>
</evidence>
<name>A0A2J6S6A3_HYAVF</name>
<proteinExistence type="predicted"/>